<evidence type="ECO:0000313" key="1">
    <source>
        <dbReference type="EMBL" id="SVB20467.1"/>
    </source>
</evidence>
<sequence>SISEIIEPLKDVFHSLCSVKCEIIANGIVLDLIRRAYAFGLNLTKLDIRQESSRHSHLISSVCKKLGLKDYLELTEDEKIKFLSKEHKSKRPLIPQNISLNKEDKETWETFKMISESSRECLGAYVISMSSKVSDILAVMLLQKEAGVKSYLRIVPLFETLSDLQNAHLIIESLFTNYWYVKHFKNEQEIMIGYSDSSKDAGKLAASWAQYCAQEKLSFIAKKYNINLRFFHGRGGSVGRGGGPVYAALLSQPPGTVNAGTRVTEQGEVIQQKYGSESLAEYSLGTYIGAVLEATLSPPIQPKKDWRHLMDEMSNISTKAYKSHLINDINFLRYFETVTPKNILGNLYIGSRPSKRNQSQDFKNLRAIPWVFAWTQIRLALPAWLGTTEALVIASKGNKRLILKKMLEDWPFFYEMMDMLDMVLAKTDQRVIKYYEDCLADKELKKVGFILRKKLSTLIYLNKKIIPYRIINQRKEFRKSIMLRNTYAEILNLLQADIMRKLKIKKLTTNQKNILMDAMMVTISGISAAMKNTG</sequence>
<dbReference type="PROSITE" id="PS00393">
    <property type="entry name" value="PEPCASE_2"/>
    <property type="match status" value="1"/>
</dbReference>
<reference evidence="1" key="1">
    <citation type="submission" date="2018-05" db="EMBL/GenBank/DDBJ databases">
        <authorList>
            <person name="Lanie J.A."/>
            <person name="Ng W.-L."/>
            <person name="Kazmierczak K.M."/>
            <person name="Andrzejewski T.M."/>
            <person name="Davidsen T.M."/>
            <person name="Wayne K.J."/>
            <person name="Tettelin H."/>
            <person name="Glass J.I."/>
            <person name="Rusch D."/>
            <person name="Podicherti R."/>
            <person name="Tsui H.-C.T."/>
            <person name="Winkler M.E."/>
        </authorList>
    </citation>
    <scope>NUCLEOTIDE SEQUENCE</scope>
</reference>
<dbReference type="AlphaFoldDB" id="A0A382C4V9"/>
<dbReference type="GO" id="GO:0005829">
    <property type="term" value="C:cytosol"/>
    <property type="evidence" value="ECO:0007669"/>
    <property type="project" value="TreeGrafter"/>
</dbReference>
<dbReference type="EMBL" id="UINC01032577">
    <property type="protein sequence ID" value="SVB20467.1"/>
    <property type="molecule type" value="Genomic_DNA"/>
</dbReference>
<dbReference type="Gene3D" id="1.20.1440.90">
    <property type="entry name" value="Phosphoenolpyruvate/pyruvate domain"/>
    <property type="match status" value="1"/>
</dbReference>
<dbReference type="InterPro" id="IPR021135">
    <property type="entry name" value="PEP_COase"/>
</dbReference>
<name>A0A382C4V9_9ZZZZ</name>
<evidence type="ECO:0008006" key="2">
    <source>
        <dbReference type="Google" id="ProtNLM"/>
    </source>
</evidence>
<dbReference type="InterPro" id="IPR015813">
    <property type="entry name" value="Pyrv/PenolPyrv_kinase-like_dom"/>
</dbReference>
<feature type="non-terminal residue" evidence="1">
    <location>
        <position position="1"/>
    </location>
</feature>
<dbReference type="InterPro" id="IPR033129">
    <property type="entry name" value="PEPCASE_His_AS"/>
</dbReference>
<protein>
    <recommendedName>
        <fullName evidence="2">Phosphoenolpyruvate carboxylase</fullName>
    </recommendedName>
</protein>
<dbReference type="SUPFAM" id="SSF51621">
    <property type="entry name" value="Phosphoenolpyruvate/pyruvate domain"/>
    <property type="match status" value="1"/>
</dbReference>
<dbReference type="GO" id="GO:0015977">
    <property type="term" value="P:carbon fixation"/>
    <property type="evidence" value="ECO:0007669"/>
    <property type="project" value="InterPro"/>
</dbReference>
<gene>
    <name evidence="1" type="ORF">METZ01_LOCUS173321</name>
</gene>
<dbReference type="PANTHER" id="PTHR30523:SF6">
    <property type="entry name" value="PHOSPHOENOLPYRUVATE CARBOXYLASE"/>
    <property type="match status" value="1"/>
</dbReference>
<dbReference type="PANTHER" id="PTHR30523">
    <property type="entry name" value="PHOSPHOENOLPYRUVATE CARBOXYLASE"/>
    <property type="match status" value="1"/>
</dbReference>
<dbReference type="GO" id="GO:0006099">
    <property type="term" value="P:tricarboxylic acid cycle"/>
    <property type="evidence" value="ECO:0007669"/>
    <property type="project" value="InterPro"/>
</dbReference>
<dbReference type="PRINTS" id="PR00150">
    <property type="entry name" value="PEPCARBXLASE"/>
</dbReference>
<organism evidence="1">
    <name type="scientific">marine metagenome</name>
    <dbReference type="NCBI Taxonomy" id="408172"/>
    <lineage>
        <taxon>unclassified sequences</taxon>
        <taxon>metagenomes</taxon>
        <taxon>ecological metagenomes</taxon>
    </lineage>
</organism>
<dbReference type="Pfam" id="PF00311">
    <property type="entry name" value="PEPcase"/>
    <property type="match status" value="1"/>
</dbReference>
<proteinExistence type="predicted"/>
<accession>A0A382C4V9</accession>
<dbReference type="GO" id="GO:0008964">
    <property type="term" value="F:phosphoenolpyruvate carboxylase activity"/>
    <property type="evidence" value="ECO:0007669"/>
    <property type="project" value="InterPro"/>
</dbReference>